<evidence type="ECO:0000256" key="6">
    <source>
        <dbReference type="ARBA" id="ARBA00022968"/>
    </source>
</evidence>
<dbReference type="InterPro" id="IPR038578">
    <property type="entry name" value="GT29-like_sf"/>
</dbReference>
<evidence type="ECO:0000256" key="10">
    <source>
        <dbReference type="ARBA" id="ARBA00023136"/>
    </source>
</evidence>
<comment type="catalytic activity">
    <reaction evidence="19">
        <text>a beta-D-Gal-(1-&gt;4)-beta-D-Glc-(1&lt;-&gt;1)-Cer(d18:1(4E)) + CMP-N-acetyl-beta-neuraminate = a ganglioside GM3 (d18:1(4E)) + CMP + H(+)</text>
        <dbReference type="Rhea" id="RHEA:18417"/>
        <dbReference type="ChEBI" id="CHEBI:15378"/>
        <dbReference type="ChEBI" id="CHEBI:17950"/>
        <dbReference type="ChEBI" id="CHEBI:57812"/>
        <dbReference type="ChEBI" id="CHEBI:60065"/>
        <dbReference type="ChEBI" id="CHEBI:60377"/>
        <dbReference type="EC" id="2.4.3.9"/>
    </reaction>
    <physiologicalReaction direction="left-to-right" evidence="19">
        <dbReference type="Rhea" id="RHEA:18418"/>
    </physiologicalReaction>
</comment>
<comment type="similarity">
    <text evidence="2">Belongs to the glycosyltransferase 29 family.</text>
</comment>
<feature type="region of interest" description="Disordered" evidence="24">
    <location>
        <begin position="377"/>
        <end position="426"/>
    </location>
</feature>
<keyword evidence="3" id="KW-0328">Glycosyltransferase</keyword>
<comment type="subcellular location">
    <subcellularLocation>
        <location evidence="1">Golgi apparatus membrane</location>
        <topology evidence="1">Single-pass type II membrane protein</topology>
    </subcellularLocation>
</comment>
<evidence type="ECO:0000256" key="15">
    <source>
        <dbReference type="ARBA" id="ARBA00041341"/>
    </source>
</evidence>
<keyword evidence="5" id="KW-0812">Transmembrane</keyword>
<keyword evidence="4" id="KW-0808">Transferase</keyword>
<evidence type="ECO:0000256" key="19">
    <source>
        <dbReference type="ARBA" id="ARBA00043651"/>
    </source>
</evidence>
<keyword evidence="8" id="KW-0333">Golgi apparatus</keyword>
<comment type="catalytic activity">
    <reaction evidence="21">
        <text>a beta-D-Gal-(1&lt;-&gt;1')-ceramide + CMP-N-acetyl-beta-neuraminate = N-acetyl-alpha-neuraminosyl-(2-&gt;3)-beta-D-galactosyl-(1&lt;-&gt;1')-ceramide + CMP + H(+)</text>
        <dbReference type="Rhea" id="RHEA:41780"/>
        <dbReference type="ChEBI" id="CHEBI:15378"/>
        <dbReference type="ChEBI" id="CHEBI:57812"/>
        <dbReference type="ChEBI" id="CHEBI:60377"/>
        <dbReference type="ChEBI" id="CHEBI:82643"/>
        <dbReference type="ChEBI" id="CHEBI:143593"/>
    </reaction>
    <physiologicalReaction direction="left-to-right" evidence="21">
        <dbReference type="Rhea" id="RHEA:41781"/>
    </physiologicalReaction>
</comment>
<reference evidence="25 26" key="1">
    <citation type="submission" date="2020-10" db="EMBL/GenBank/DDBJ databases">
        <title>Pygocentrus nattereri (red-bellied piranha) genome, fPygNat1, primary haplotype.</title>
        <authorList>
            <person name="Myers G."/>
            <person name="Meyer A."/>
            <person name="Karagic N."/>
            <person name="Pippel M."/>
            <person name="Winkler S."/>
            <person name="Tracey A."/>
            <person name="Wood J."/>
            <person name="Formenti G."/>
            <person name="Howe K."/>
            <person name="Fedrigo O."/>
            <person name="Jarvis E.D."/>
        </authorList>
    </citation>
    <scope>NUCLEOTIDE SEQUENCE [LARGE SCALE GENOMIC DNA]</scope>
</reference>
<evidence type="ECO:0000256" key="4">
    <source>
        <dbReference type="ARBA" id="ARBA00022679"/>
    </source>
</evidence>
<accession>A0AAR2KGG3</accession>
<feature type="compositionally biased region" description="Basic and acidic residues" evidence="24">
    <location>
        <begin position="407"/>
        <end position="416"/>
    </location>
</feature>
<evidence type="ECO:0000256" key="9">
    <source>
        <dbReference type="ARBA" id="ARBA00023098"/>
    </source>
</evidence>
<evidence type="ECO:0000256" key="20">
    <source>
        <dbReference type="ARBA" id="ARBA00045587"/>
    </source>
</evidence>
<name>A0AAR2KGG3_PYGNA</name>
<evidence type="ECO:0000256" key="11">
    <source>
        <dbReference type="ARBA" id="ARBA00023157"/>
    </source>
</evidence>
<evidence type="ECO:0000256" key="1">
    <source>
        <dbReference type="ARBA" id="ARBA00004323"/>
    </source>
</evidence>
<dbReference type="InterPro" id="IPR001675">
    <property type="entry name" value="Glyco_trans_29"/>
</dbReference>
<organism evidence="25 26">
    <name type="scientific">Pygocentrus nattereri</name>
    <name type="common">Red-bellied piranha</name>
    <dbReference type="NCBI Taxonomy" id="42514"/>
    <lineage>
        <taxon>Eukaryota</taxon>
        <taxon>Metazoa</taxon>
        <taxon>Chordata</taxon>
        <taxon>Craniata</taxon>
        <taxon>Vertebrata</taxon>
        <taxon>Euteleostomi</taxon>
        <taxon>Actinopterygii</taxon>
        <taxon>Neopterygii</taxon>
        <taxon>Teleostei</taxon>
        <taxon>Ostariophysi</taxon>
        <taxon>Characiformes</taxon>
        <taxon>Characoidei</taxon>
        <taxon>Pygocentrus</taxon>
    </lineage>
</organism>
<dbReference type="GO" id="GO:0047291">
    <property type="term" value="F:lactosylceramide alpha-2,3-sialyltransferase activity"/>
    <property type="evidence" value="ECO:0007669"/>
    <property type="project" value="UniProtKB-EC"/>
</dbReference>
<keyword evidence="12" id="KW-0325">Glycoprotein</keyword>
<sequence length="536" mass="61020">MRNRKKIAEHRSGVQLLTGRIRKAMAVYHFCLSRRFLVLLMVLGLISVGFRKLPLFNTNPKPVMIFVDSSHRERVHSYVRSVLARECRPSFTRKKIEALYPTSSPVAEPFLQKNSNLTEQMFKYPPPFGFLDMQHKLKKVLNVMPVSTSEKIGGHGCRRCVVVGNGGILRGLELGPLLNNFSVILRLNSGPVRDFSRDVGNRTTIRMSYPEGSPKHWEDVDPQLQFVAVVYKSVDFNWLHAVITRTRVSLWDKLFFWQKVPESIPLDPSKFLILNPEIIRETALDLLHYPKPKQRLWGWDQNIPTLGVSALNLATYLCDEVSLAGFGYNLSQKETPLHYYDNLPMTTMLKQAMHNVDRETVFLQRLVAEGSISDLTGSRAGAGALSQQSSGGRQDTPWTGRQSIAGRADRQTDSHSHTHTQGQLSMSNWPDCMSLDCGRKPENTEETHADTGRTCKLHTERTLITQPGNRTQALLAVRRQRYPPHHRAAPETERCQYKSKSLDMRSLFMVFMCKGVSKKVSSVKFVILYNCKMTHQ</sequence>
<evidence type="ECO:0000256" key="13">
    <source>
        <dbReference type="ARBA" id="ARBA00039111"/>
    </source>
</evidence>
<proteinExistence type="inferred from homology"/>
<keyword evidence="6" id="KW-0735">Signal-anchor</keyword>
<evidence type="ECO:0000256" key="18">
    <source>
        <dbReference type="ARBA" id="ARBA00042545"/>
    </source>
</evidence>
<evidence type="ECO:0000256" key="23">
    <source>
        <dbReference type="ARBA" id="ARBA00049539"/>
    </source>
</evidence>
<dbReference type="PANTHER" id="PTHR13713:SF60">
    <property type="entry name" value="LACTOSYLCERAMIDE ALPHA-2,3-SIALYLTRANSFERASE"/>
    <property type="match status" value="1"/>
</dbReference>
<feature type="compositionally biased region" description="Low complexity" evidence="24">
    <location>
        <begin position="377"/>
        <end position="394"/>
    </location>
</feature>
<dbReference type="Gene3D" id="3.90.1480.20">
    <property type="entry name" value="Glycosyl transferase family 29"/>
    <property type="match status" value="1"/>
</dbReference>
<dbReference type="GO" id="GO:0000139">
    <property type="term" value="C:Golgi membrane"/>
    <property type="evidence" value="ECO:0007669"/>
    <property type="project" value="UniProtKB-SubCell"/>
</dbReference>
<dbReference type="GO" id="GO:0006629">
    <property type="term" value="P:lipid metabolic process"/>
    <property type="evidence" value="ECO:0007669"/>
    <property type="project" value="UniProtKB-KW"/>
</dbReference>
<comment type="catalytic activity">
    <reaction evidence="23">
        <text>ganglioside GA1 (d18:1(4E)/18:0) + CMP-N-acetyl-beta-neuraminate = ganglioside GM1 (d18:1(4E)/18:0) + CMP + H(+)</text>
        <dbReference type="Rhea" id="RHEA:41784"/>
        <dbReference type="ChEBI" id="CHEBI:15378"/>
        <dbReference type="ChEBI" id="CHEBI:57812"/>
        <dbReference type="ChEBI" id="CHEBI:60377"/>
        <dbReference type="ChEBI" id="CHEBI:73110"/>
        <dbReference type="ChEBI" id="CHEBI:78484"/>
    </reaction>
    <physiologicalReaction direction="left-to-right" evidence="23">
        <dbReference type="Rhea" id="RHEA:41785"/>
    </physiologicalReaction>
</comment>
<dbReference type="AlphaFoldDB" id="A0AAR2KGG3"/>
<evidence type="ECO:0000256" key="5">
    <source>
        <dbReference type="ARBA" id="ARBA00022692"/>
    </source>
</evidence>
<reference evidence="25" key="2">
    <citation type="submission" date="2025-08" db="UniProtKB">
        <authorList>
            <consortium name="Ensembl"/>
        </authorList>
    </citation>
    <scope>IDENTIFICATION</scope>
</reference>
<dbReference type="Pfam" id="PF00777">
    <property type="entry name" value="Glyco_transf_29"/>
    <property type="match status" value="1"/>
</dbReference>
<evidence type="ECO:0000256" key="22">
    <source>
        <dbReference type="ARBA" id="ARBA00048805"/>
    </source>
</evidence>
<evidence type="ECO:0000256" key="12">
    <source>
        <dbReference type="ARBA" id="ARBA00023180"/>
    </source>
</evidence>
<evidence type="ECO:0000256" key="16">
    <source>
        <dbReference type="ARBA" id="ARBA00041896"/>
    </source>
</evidence>
<evidence type="ECO:0000313" key="25">
    <source>
        <dbReference type="Ensembl" id="ENSPNAP00000061549.1"/>
    </source>
</evidence>
<evidence type="ECO:0000313" key="26">
    <source>
        <dbReference type="Proteomes" id="UP001501920"/>
    </source>
</evidence>
<keyword evidence="26" id="KW-1185">Reference proteome</keyword>
<dbReference type="Proteomes" id="UP001501920">
    <property type="component" value="Chromosome 8"/>
</dbReference>
<keyword evidence="7" id="KW-1133">Transmembrane helix</keyword>
<keyword evidence="9" id="KW-0443">Lipid metabolism</keyword>
<evidence type="ECO:0000256" key="14">
    <source>
        <dbReference type="ARBA" id="ARBA00039792"/>
    </source>
</evidence>
<evidence type="ECO:0000256" key="21">
    <source>
        <dbReference type="ARBA" id="ARBA00048050"/>
    </source>
</evidence>
<dbReference type="PANTHER" id="PTHR13713">
    <property type="entry name" value="SIALYLTRANSFERASE"/>
    <property type="match status" value="1"/>
</dbReference>
<evidence type="ECO:0000256" key="3">
    <source>
        <dbReference type="ARBA" id="ARBA00022676"/>
    </source>
</evidence>
<evidence type="ECO:0000256" key="2">
    <source>
        <dbReference type="ARBA" id="ARBA00006003"/>
    </source>
</evidence>
<dbReference type="InterPro" id="IPR051142">
    <property type="entry name" value="Glycosyltransferase_29"/>
</dbReference>
<protein>
    <recommendedName>
        <fullName evidence="14">Lactosylceramide alpha-2,3-sialyltransferase</fullName>
        <ecNumber evidence="13">2.4.3.9</ecNumber>
    </recommendedName>
    <alternativeName>
        <fullName evidence="15">CMP-NeuAc:lactosylceramide alpha-2,3-sialyltransferase</fullName>
    </alternativeName>
    <alternativeName>
        <fullName evidence="18">Ganglioside GM3 synthase</fullName>
    </alternativeName>
    <alternativeName>
        <fullName evidence="17">ST3Gal V</fullName>
    </alternativeName>
    <alternativeName>
        <fullName evidence="16">Sialyltransferase 9</fullName>
    </alternativeName>
</protein>
<keyword evidence="11" id="KW-1015">Disulfide bond</keyword>
<evidence type="ECO:0000256" key="24">
    <source>
        <dbReference type="SAM" id="MobiDB-lite"/>
    </source>
</evidence>
<comment type="catalytic activity">
    <reaction evidence="22">
        <text>ganglioside GA2 (d18:1(4E)/18:0) + CMP-N-acetyl-beta-neuraminate = ganglioside GM2 (d18:1(4E)/18:0) + CMP + H(+)</text>
        <dbReference type="Rhea" id="RHEA:41776"/>
        <dbReference type="ChEBI" id="CHEBI:15378"/>
        <dbReference type="ChEBI" id="CHEBI:57812"/>
        <dbReference type="ChEBI" id="CHEBI:60377"/>
        <dbReference type="ChEBI" id="CHEBI:78485"/>
        <dbReference type="ChEBI" id="CHEBI:78486"/>
    </reaction>
    <physiologicalReaction direction="left-to-right" evidence="22">
        <dbReference type="Rhea" id="RHEA:41777"/>
    </physiologicalReaction>
</comment>
<evidence type="ECO:0000256" key="17">
    <source>
        <dbReference type="ARBA" id="ARBA00041976"/>
    </source>
</evidence>
<dbReference type="FunFam" id="3.90.1480.20:FF:000006">
    <property type="entry name" value="ST3 beta-galactoside alpha-2,3-sialyltransferase 5"/>
    <property type="match status" value="1"/>
</dbReference>
<dbReference type="GeneTree" id="ENSGT00940000157929"/>
<comment type="function">
    <text evidence="20">Transfers the sialyl group (N-acetyl-alpha-neuraminyl or NeuAc) from CMP-NeuAc to the non-reducing terminal galactose (Gal) of glycosphingolipids forming gangliosides (important molecules involved in the regulation of multiple cellular processes, including cell proliferation and differentiation, apoptosis, embryogenesis, development, and oncogenesis). Mainly involved in the biosynthesis of ganglioside GM3 but can also use different glycolipids as substrate acceptors such as D-galactosylceramide (GalCer), asialo-GM2 (GA2) and asialo-GM1 (GA1), although less preferentially than beta-D-Gal-(1-&gt;4)-beta-D-Glc-(1&lt;-&gt;1)-Cer (LacCer).</text>
</comment>
<keyword evidence="10" id="KW-0472">Membrane</keyword>
<dbReference type="EC" id="2.4.3.9" evidence="13"/>
<dbReference type="Ensembl" id="ENSPNAT00000051409.1">
    <property type="protein sequence ID" value="ENSPNAP00000061549.1"/>
    <property type="gene ID" value="ENSPNAG00000004800.2"/>
</dbReference>
<evidence type="ECO:0000256" key="7">
    <source>
        <dbReference type="ARBA" id="ARBA00022989"/>
    </source>
</evidence>
<dbReference type="CDD" id="cd23983">
    <property type="entry name" value="GT29_ST3GAL5"/>
    <property type="match status" value="1"/>
</dbReference>
<reference evidence="25" key="3">
    <citation type="submission" date="2025-09" db="UniProtKB">
        <authorList>
            <consortium name="Ensembl"/>
        </authorList>
    </citation>
    <scope>IDENTIFICATION</scope>
</reference>
<evidence type="ECO:0000256" key="8">
    <source>
        <dbReference type="ARBA" id="ARBA00023034"/>
    </source>
</evidence>